<protein>
    <submittedName>
        <fullName evidence="2">Uncharacterized BCR, YbaB family COG0718</fullName>
    </submittedName>
</protein>
<feature type="region of interest" description="Disordered" evidence="1">
    <location>
        <begin position="130"/>
        <end position="187"/>
    </location>
</feature>
<accession>A0A378WE44</accession>
<dbReference type="EMBL" id="UGQY01000006">
    <property type="protein sequence ID" value="SUA31526.1"/>
    <property type="molecule type" value="Genomic_DNA"/>
</dbReference>
<organism evidence="2 3">
    <name type="scientific">Mycolicibacterium fortuitum</name>
    <name type="common">Mycobacterium fortuitum</name>
    <dbReference type="NCBI Taxonomy" id="1766"/>
    <lineage>
        <taxon>Bacteria</taxon>
        <taxon>Bacillati</taxon>
        <taxon>Actinomycetota</taxon>
        <taxon>Actinomycetes</taxon>
        <taxon>Mycobacteriales</taxon>
        <taxon>Mycobacteriaceae</taxon>
        <taxon>Mycolicibacterium</taxon>
    </lineage>
</organism>
<evidence type="ECO:0000256" key="1">
    <source>
        <dbReference type="SAM" id="MobiDB-lite"/>
    </source>
</evidence>
<gene>
    <name evidence="2" type="ORF">NCTC1542_06881</name>
</gene>
<feature type="compositionally biased region" description="Acidic residues" evidence="1">
    <location>
        <begin position="177"/>
        <end position="187"/>
    </location>
</feature>
<reference evidence="2 3" key="1">
    <citation type="submission" date="2018-06" db="EMBL/GenBank/DDBJ databases">
        <authorList>
            <consortium name="Pathogen Informatics"/>
            <person name="Doyle S."/>
        </authorList>
    </citation>
    <scope>NUCLEOTIDE SEQUENCE [LARGE SCALE GENOMIC DNA]</scope>
    <source>
        <strain evidence="2 3">NCTC1542</strain>
    </source>
</reference>
<evidence type="ECO:0000313" key="3">
    <source>
        <dbReference type="Proteomes" id="UP000255389"/>
    </source>
</evidence>
<dbReference type="Pfam" id="PF02575">
    <property type="entry name" value="YbaB_DNA_bd"/>
    <property type="match status" value="1"/>
</dbReference>
<evidence type="ECO:0000313" key="2">
    <source>
        <dbReference type="EMBL" id="SUA31526.1"/>
    </source>
</evidence>
<dbReference type="AlphaFoldDB" id="A0A378WE44"/>
<name>A0A378WE44_MYCFO</name>
<dbReference type="InterPro" id="IPR004401">
    <property type="entry name" value="YbaB/EbfC"/>
</dbReference>
<dbReference type="InterPro" id="IPR036894">
    <property type="entry name" value="YbaB-like_sf"/>
</dbReference>
<dbReference type="SUPFAM" id="SSF82607">
    <property type="entry name" value="YbaB-like"/>
    <property type="match status" value="1"/>
</dbReference>
<dbReference type="Gene3D" id="3.30.1310.10">
    <property type="entry name" value="Nucleoid-associated protein YbaB-like domain"/>
    <property type="match status" value="1"/>
</dbReference>
<sequence>MPDDEDRIQSSHRDAFNLDELLSNVQKFQQSVAGSSQRLALEVVDAWSKDDLVRVWVNAQGLVIQAEVDETEFRSATPESLSAAFVEASHTAANKMRQKTEAFQAELRQKLSALAPNALPDLADIEELRSVQPTVPTSPPGSKERKQLATALSDDADSAAPQTEHSGCHNAVPQGPDDWDDDFTLRA</sequence>
<dbReference type="GO" id="GO:0003677">
    <property type="term" value="F:DNA binding"/>
    <property type="evidence" value="ECO:0007669"/>
    <property type="project" value="InterPro"/>
</dbReference>
<dbReference type="Proteomes" id="UP000255389">
    <property type="component" value="Unassembled WGS sequence"/>
</dbReference>
<proteinExistence type="predicted"/>